<keyword evidence="1" id="KW-0677">Repeat</keyword>
<dbReference type="GO" id="GO:0099402">
    <property type="term" value="P:plant organ development"/>
    <property type="evidence" value="ECO:0007669"/>
    <property type="project" value="UniProtKB-ARBA"/>
</dbReference>
<proteinExistence type="predicted"/>
<dbReference type="NCBIfam" id="TIGR00756">
    <property type="entry name" value="PPR"/>
    <property type="match status" value="2"/>
</dbReference>
<accession>A0AAP0JWV9</accession>
<keyword evidence="4" id="KW-1185">Reference proteome</keyword>
<reference evidence="3 4" key="1">
    <citation type="submission" date="2024-01" db="EMBL/GenBank/DDBJ databases">
        <title>Genome assemblies of Stephania.</title>
        <authorList>
            <person name="Yang L."/>
        </authorList>
    </citation>
    <scope>NUCLEOTIDE SEQUENCE [LARGE SCALE GENOMIC DNA]</scope>
    <source>
        <strain evidence="3">YNDBR</strain>
        <tissue evidence="3">Leaf</tissue>
    </source>
</reference>
<dbReference type="Pfam" id="PF13812">
    <property type="entry name" value="PPR_3"/>
    <property type="match status" value="1"/>
</dbReference>
<dbReference type="PANTHER" id="PTHR47926:SF524">
    <property type="entry name" value="(WILD MALAYSIAN BANANA) HYPOTHETICAL PROTEIN"/>
    <property type="match status" value="1"/>
</dbReference>
<sequence length="214" mass="24300">MDLFERMEIGGVQPDSITFLAILTACSRKGMVDTGLRVFNSMVRNNQIEPSQEHYSCVIDMLGRAGRLKEAEEFIHRMPMKPGISALQSLLGACKMYGNVEMGRRAAEALMELEPMESGSYVVMSNLYAERGEWEKVARIRKGMRDKGVKKEVGFSWVDVNDSMLMYGFSSDDKSHPQTKNIYRTVEFLAAEMRFLETHHGRVRDVEDDIALAM</sequence>
<dbReference type="InterPro" id="IPR046848">
    <property type="entry name" value="E_motif"/>
</dbReference>
<evidence type="ECO:0000313" key="4">
    <source>
        <dbReference type="Proteomes" id="UP001420932"/>
    </source>
</evidence>
<dbReference type="InterPro" id="IPR046960">
    <property type="entry name" value="PPR_At4g14850-like_plant"/>
</dbReference>
<evidence type="ECO:0000313" key="3">
    <source>
        <dbReference type="EMBL" id="KAK9141688.1"/>
    </source>
</evidence>
<dbReference type="PANTHER" id="PTHR47926">
    <property type="entry name" value="PENTATRICOPEPTIDE REPEAT-CONTAINING PROTEIN"/>
    <property type="match status" value="1"/>
</dbReference>
<dbReference type="GO" id="GO:0003723">
    <property type="term" value="F:RNA binding"/>
    <property type="evidence" value="ECO:0007669"/>
    <property type="project" value="InterPro"/>
</dbReference>
<dbReference type="InterPro" id="IPR011990">
    <property type="entry name" value="TPR-like_helical_dom_sf"/>
</dbReference>
<dbReference type="Proteomes" id="UP001420932">
    <property type="component" value="Unassembled WGS sequence"/>
</dbReference>
<evidence type="ECO:0000256" key="2">
    <source>
        <dbReference type="PROSITE-ProRule" id="PRU00708"/>
    </source>
</evidence>
<dbReference type="GO" id="GO:0009451">
    <property type="term" value="P:RNA modification"/>
    <property type="evidence" value="ECO:0007669"/>
    <property type="project" value="InterPro"/>
</dbReference>
<comment type="caution">
    <text evidence="3">The sequence shown here is derived from an EMBL/GenBank/DDBJ whole genome shotgun (WGS) entry which is preliminary data.</text>
</comment>
<evidence type="ECO:0008006" key="5">
    <source>
        <dbReference type="Google" id="ProtNLM"/>
    </source>
</evidence>
<gene>
    <name evidence="3" type="ORF">Syun_011088</name>
</gene>
<feature type="repeat" description="PPR" evidence="2">
    <location>
        <begin position="15"/>
        <end position="49"/>
    </location>
</feature>
<dbReference type="AlphaFoldDB" id="A0AAP0JWV9"/>
<dbReference type="PROSITE" id="PS51375">
    <property type="entry name" value="PPR"/>
    <property type="match status" value="1"/>
</dbReference>
<protein>
    <recommendedName>
        <fullName evidence="5">Pentatricopeptide repeat-containing protein</fullName>
    </recommendedName>
</protein>
<dbReference type="Gene3D" id="1.25.40.10">
    <property type="entry name" value="Tetratricopeptide repeat domain"/>
    <property type="match status" value="1"/>
</dbReference>
<dbReference type="PROSITE" id="PS51257">
    <property type="entry name" value="PROKAR_LIPOPROTEIN"/>
    <property type="match status" value="1"/>
</dbReference>
<dbReference type="InterPro" id="IPR002885">
    <property type="entry name" value="PPR_rpt"/>
</dbReference>
<organism evidence="3 4">
    <name type="scientific">Stephania yunnanensis</name>
    <dbReference type="NCBI Taxonomy" id="152371"/>
    <lineage>
        <taxon>Eukaryota</taxon>
        <taxon>Viridiplantae</taxon>
        <taxon>Streptophyta</taxon>
        <taxon>Embryophyta</taxon>
        <taxon>Tracheophyta</taxon>
        <taxon>Spermatophyta</taxon>
        <taxon>Magnoliopsida</taxon>
        <taxon>Ranunculales</taxon>
        <taxon>Menispermaceae</taxon>
        <taxon>Menispermoideae</taxon>
        <taxon>Cissampelideae</taxon>
        <taxon>Stephania</taxon>
    </lineage>
</organism>
<evidence type="ECO:0000256" key="1">
    <source>
        <dbReference type="ARBA" id="ARBA00022737"/>
    </source>
</evidence>
<name>A0AAP0JWV9_9MAGN</name>
<dbReference type="Pfam" id="PF20431">
    <property type="entry name" value="E_motif"/>
    <property type="match status" value="1"/>
</dbReference>
<dbReference type="EMBL" id="JBBNAF010000005">
    <property type="protein sequence ID" value="KAK9141688.1"/>
    <property type="molecule type" value="Genomic_DNA"/>
</dbReference>
<dbReference type="FunFam" id="1.25.40.10:FF:000158">
    <property type="entry name" value="pentatricopeptide repeat-containing protein At2g33680"/>
    <property type="match status" value="1"/>
</dbReference>